<dbReference type="RefSeq" id="WP_057417588.1">
    <property type="nucleotide sequence ID" value="NZ_LJPT01000009.1"/>
</dbReference>
<evidence type="ECO:0000256" key="2">
    <source>
        <dbReference type="SAM" id="SignalP"/>
    </source>
</evidence>
<sequence length="153" mass="17289">MNRLRRMLSRTFAIPSTNQALVAIAACPALYAVACAQTPQISEYLNGLGVHVSMMQVFIAGSTAYCAMLSRHRMFNNRYFVRYAADIERYRRLATVCQSLIDMGLIETAGYQAMARERDSISARLGFLIDADNFYRKLNGVADLIREGLRHLR</sequence>
<name>A0A0P9JX96_9PSED</name>
<proteinExistence type="predicted"/>
<dbReference type="EMBL" id="LJPT01000009">
    <property type="protein sequence ID" value="KPW52696.1"/>
    <property type="molecule type" value="Genomic_DNA"/>
</dbReference>
<gene>
    <name evidence="3" type="ORF">ALO88_00046</name>
</gene>
<keyword evidence="1" id="KW-0812">Transmembrane</keyword>
<dbReference type="Proteomes" id="UP000050425">
    <property type="component" value="Unassembled WGS sequence"/>
</dbReference>
<accession>A0A0P9JX96</accession>
<feature type="chain" id="PRO_5030013681" description="Lipoprotein" evidence="2">
    <location>
        <begin position="26"/>
        <end position="153"/>
    </location>
</feature>
<reference evidence="3 4" key="1">
    <citation type="submission" date="2015-09" db="EMBL/GenBank/DDBJ databases">
        <title>Genome announcement of multiple Pseudomonas syringae strains.</title>
        <authorList>
            <person name="Thakur S."/>
            <person name="Wang P.W."/>
            <person name="Gong Y."/>
            <person name="Weir B.S."/>
            <person name="Guttman D.S."/>
        </authorList>
    </citation>
    <scope>NUCLEOTIDE SEQUENCE [LARGE SCALE GENOMIC DNA]</scope>
    <source>
        <strain evidence="3 4">ICMP4303</strain>
    </source>
</reference>
<comment type="caution">
    <text evidence="3">The sequence shown here is derived from an EMBL/GenBank/DDBJ whole genome shotgun (WGS) entry which is preliminary data.</text>
</comment>
<evidence type="ECO:0000313" key="3">
    <source>
        <dbReference type="EMBL" id="KPW52696.1"/>
    </source>
</evidence>
<protein>
    <recommendedName>
        <fullName evidence="5">Lipoprotein</fullName>
    </recommendedName>
</protein>
<dbReference type="PATRIC" id="fig|251702.3.peg.81"/>
<feature type="signal peptide" evidence="2">
    <location>
        <begin position="1"/>
        <end position="25"/>
    </location>
</feature>
<organism evidence="3 4">
    <name type="scientific">Pseudomonas syringae pv. antirrhini</name>
    <dbReference type="NCBI Taxonomy" id="251702"/>
    <lineage>
        <taxon>Bacteria</taxon>
        <taxon>Pseudomonadati</taxon>
        <taxon>Pseudomonadota</taxon>
        <taxon>Gammaproteobacteria</taxon>
        <taxon>Pseudomonadales</taxon>
        <taxon>Pseudomonadaceae</taxon>
        <taxon>Pseudomonas</taxon>
    </lineage>
</organism>
<feature type="transmembrane region" description="Helical" evidence="1">
    <location>
        <begin position="52"/>
        <end position="70"/>
    </location>
</feature>
<evidence type="ECO:0000256" key="1">
    <source>
        <dbReference type="SAM" id="Phobius"/>
    </source>
</evidence>
<keyword evidence="1" id="KW-1133">Transmembrane helix</keyword>
<evidence type="ECO:0008006" key="5">
    <source>
        <dbReference type="Google" id="ProtNLM"/>
    </source>
</evidence>
<keyword evidence="1" id="KW-0472">Membrane</keyword>
<evidence type="ECO:0000313" key="4">
    <source>
        <dbReference type="Proteomes" id="UP000050425"/>
    </source>
</evidence>
<keyword evidence="2" id="KW-0732">Signal</keyword>
<dbReference type="AlphaFoldDB" id="A0A0P9JX96"/>
<dbReference type="PROSITE" id="PS51257">
    <property type="entry name" value="PROKAR_LIPOPROTEIN"/>
    <property type="match status" value="1"/>
</dbReference>